<reference evidence="3" key="2">
    <citation type="journal article" date="2023" name="IMA Fungus">
        <title>Comparative genomic study of the Penicillium genus elucidates a diverse pangenome and 15 lateral gene transfer events.</title>
        <authorList>
            <person name="Petersen C."/>
            <person name="Sorensen T."/>
            <person name="Nielsen M.R."/>
            <person name="Sondergaard T.E."/>
            <person name="Sorensen J.L."/>
            <person name="Fitzpatrick D.A."/>
            <person name="Frisvad J.C."/>
            <person name="Nielsen K.L."/>
        </authorList>
    </citation>
    <scope>NUCLEOTIDE SEQUENCE</scope>
    <source>
        <strain evidence="3">IBT 35675</strain>
    </source>
</reference>
<feature type="region of interest" description="Disordered" evidence="1">
    <location>
        <begin position="1"/>
        <end position="31"/>
    </location>
</feature>
<reference evidence="3" key="1">
    <citation type="submission" date="2022-12" db="EMBL/GenBank/DDBJ databases">
        <authorList>
            <person name="Petersen C."/>
        </authorList>
    </citation>
    <scope>NUCLEOTIDE SEQUENCE</scope>
    <source>
        <strain evidence="3">IBT 35675</strain>
    </source>
</reference>
<dbReference type="AlphaFoldDB" id="A0A9W9RCN9"/>
<accession>A0A9W9RCN9</accession>
<keyword evidence="2" id="KW-0812">Transmembrane</keyword>
<dbReference type="Proteomes" id="UP001148299">
    <property type="component" value="Unassembled WGS sequence"/>
</dbReference>
<keyword evidence="2" id="KW-0472">Membrane</keyword>
<feature type="transmembrane region" description="Helical" evidence="2">
    <location>
        <begin position="87"/>
        <end position="110"/>
    </location>
</feature>
<evidence type="ECO:0000256" key="1">
    <source>
        <dbReference type="SAM" id="MobiDB-lite"/>
    </source>
</evidence>
<sequence length="648" mass="70862">MTWDPHDTHPQAGYDTKGLDTLDDDPKDENKHSQMFTTTACVRIIPRCWVVHLVPITISVIIIFFNLKGSYLGADLMSPLKSETANLMLLQVASKAHEAMIVISIGLILLRLVRNEGIEILGPTFTDLSLFLNKKFHSSVDYKEEENRSRKIKFVTSLVVAGLTAALAGLASSVLLAPKSQDWKIGGTQFYLNGSASNFWPADLSGDMSELQPFCDGSDSTRLGICPAGGFQGLWDHWGSQSANHFRGDTLRPYSKRLSGSNFYWPVSSPSSQIPPLYALGNAKDGDNGATSLIQTHAASAVVLQRLAADWWQALKARTGLPSDQVDDRVASADFKNAISVVKCASPQELSASDTIVDFPSLDGRFDFANNIPLVLQSLNHTAANHLRFQWVHLPAKYGAATIGGVFETPWKSNNTSRAVIACTVQAGWVPATVSTDKYTFWSGWYPWNIQFGDRTPQWSATEHSSTNGRISFGDDWLGLLTPPTSVPDKPSWRPSTIESIFLNAGLDSSSENVAADWLGSNSGSQDKLALIEAIVCSVVVDGLSRTGSYRVFNISGSSSAWPLANYNPLPSFETEVLRNKPALEVPAIDPETLTTIEARMKISGFSFQRSPLVYISMVVLLVHICMAAIHMYLTFMIERQGSVSGYP</sequence>
<evidence type="ECO:0000313" key="3">
    <source>
        <dbReference type="EMBL" id="KAJ5357651.1"/>
    </source>
</evidence>
<evidence type="ECO:0000313" key="4">
    <source>
        <dbReference type="Proteomes" id="UP001148299"/>
    </source>
</evidence>
<evidence type="ECO:0000256" key="2">
    <source>
        <dbReference type="SAM" id="Phobius"/>
    </source>
</evidence>
<gene>
    <name evidence="3" type="ORF">N7541_004809</name>
</gene>
<dbReference type="EMBL" id="JAPZBR010000003">
    <property type="protein sequence ID" value="KAJ5357651.1"/>
    <property type="molecule type" value="Genomic_DNA"/>
</dbReference>
<keyword evidence="2" id="KW-1133">Transmembrane helix</keyword>
<name>A0A9W9RCN9_PENBR</name>
<feature type="transmembrane region" description="Helical" evidence="2">
    <location>
        <begin position="613"/>
        <end position="634"/>
    </location>
</feature>
<protein>
    <submittedName>
        <fullName evidence="3">Uncharacterized protein</fullName>
    </submittedName>
</protein>
<feature type="transmembrane region" description="Helical" evidence="2">
    <location>
        <begin position="154"/>
        <end position="176"/>
    </location>
</feature>
<feature type="transmembrane region" description="Helical" evidence="2">
    <location>
        <begin position="49"/>
        <end position="67"/>
    </location>
</feature>
<organism evidence="3 4">
    <name type="scientific">Penicillium brevicompactum</name>
    <dbReference type="NCBI Taxonomy" id="5074"/>
    <lineage>
        <taxon>Eukaryota</taxon>
        <taxon>Fungi</taxon>
        <taxon>Dikarya</taxon>
        <taxon>Ascomycota</taxon>
        <taxon>Pezizomycotina</taxon>
        <taxon>Eurotiomycetes</taxon>
        <taxon>Eurotiomycetidae</taxon>
        <taxon>Eurotiales</taxon>
        <taxon>Aspergillaceae</taxon>
        <taxon>Penicillium</taxon>
    </lineage>
</organism>
<proteinExistence type="predicted"/>
<keyword evidence="4" id="KW-1185">Reference proteome</keyword>
<comment type="caution">
    <text evidence="3">The sequence shown here is derived from an EMBL/GenBank/DDBJ whole genome shotgun (WGS) entry which is preliminary data.</text>
</comment>